<accession>A0A7X8SP08</accession>
<dbReference type="Pfam" id="PF10677">
    <property type="entry name" value="DUF2490"/>
    <property type="match status" value="1"/>
</dbReference>
<proteinExistence type="predicted"/>
<feature type="signal peptide" evidence="1">
    <location>
        <begin position="1"/>
        <end position="23"/>
    </location>
</feature>
<comment type="caution">
    <text evidence="2">The sequence shown here is derived from an EMBL/GenBank/DDBJ whole genome shotgun (WGS) entry which is preliminary data.</text>
</comment>
<feature type="chain" id="PRO_5030814992" evidence="1">
    <location>
        <begin position="24"/>
        <end position="270"/>
    </location>
</feature>
<evidence type="ECO:0000256" key="1">
    <source>
        <dbReference type="SAM" id="SignalP"/>
    </source>
</evidence>
<keyword evidence="1" id="KW-0732">Signal</keyword>
<sequence length="270" mass="32241">MLKKLPRFILILISLLSTIYTYGQDAPESSLEETGIWTGAYIKVRFSEKLGYYGEHHYRVRNDLDDVNSFYGRPRQIYNRAGLNIFFNDYFEAVIGPTMVVNFSPEPGSDQYEPYTIEHRIWHQWLLKMPMMGRVKIYHQFRFEHRWKRDNNIGAEHDYTNRYRYKMFAYIPINKKKIEKNTLYFSPSFEIFMHSGASIAYNPFEDFRTYNGFGYVLNNQITFFAGHMWTLGQKSSGYQYKESHILRFNIFIGLDTRKNSNKMPKINLGY</sequence>
<dbReference type="EMBL" id="JABAIL010000007">
    <property type="protein sequence ID" value="NLR93714.1"/>
    <property type="molecule type" value="Genomic_DNA"/>
</dbReference>
<reference evidence="2 3" key="1">
    <citation type="submission" date="2020-04" db="EMBL/GenBank/DDBJ databases">
        <title>Flammeovirga sp. SR4, a novel species isolated from seawater.</title>
        <authorList>
            <person name="Wang X."/>
        </authorList>
    </citation>
    <scope>NUCLEOTIDE SEQUENCE [LARGE SCALE GENOMIC DNA]</scope>
    <source>
        <strain evidence="2 3">SR4</strain>
    </source>
</reference>
<dbReference type="AlphaFoldDB" id="A0A7X8SP08"/>
<dbReference type="InterPro" id="IPR019619">
    <property type="entry name" value="DUF2490"/>
</dbReference>
<keyword evidence="3" id="KW-1185">Reference proteome</keyword>
<dbReference type="RefSeq" id="WP_168884422.1">
    <property type="nucleotide sequence ID" value="NZ_JABAIL010000007.1"/>
</dbReference>
<gene>
    <name evidence="2" type="ORF">HGP29_21115</name>
</gene>
<dbReference type="Proteomes" id="UP000585050">
    <property type="component" value="Unassembled WGS sequence"/>
</dbReference>
<protein>
    <submittedName>
        <fullName evidence="2">DUF2490 domain-containing protein</fullName>
    </submittedName>
</protein>
<evidence type="ECO:0000313" key="3">
    <source>
        <dbReference type="Proteomes" id="UP000585050"/>
    </source>
</evidence>
<evidence type="ECO:0000313" key="2">
    <source>
        <dbReference type="EMBL" id="NLR93714.1"/>
    </source>
</evidence>
<name>A0A7X8SP08_9BACT</name>
<organism evidence="2 3">
    <name type="scientific">Flammeovirga agarivorans</name>
    <dbReference type="NCBI Taxonomy" id="2726742"/>
    <lineage>
        <taxon>Bacteria</taxon>
        <taxon>Pseudomonadati</taxon>
        <taxon>Bacteroidota</taxon>
        <taxon>Cytophagia</taxon>
        <taxon>Cytophagales</taxon>
        <taxon>Flammeovirgaceae</taxon>
        <taxon>Flammeovirga</taxon>
    </lineage>
</organism>